<evidence type="ECO:0000313" key="2">
    <source>
        <dbReference type="EMBL" id="OHE94237.1"/>
    </source>
</evidence>
<accession>A0A1G4AYL7</accession>
<feature type="transmembrane region" description="Helical" evidence="1">
    <location>
        <begin position="200"/>
        <end position="221"/>
    </location>
</feature>
<dbReference type="GO" id="GO:0004932">
    <property type="term" value="F:mating-type factor pheromone receptor activity"/>
    <property type="evidence" value="ECO:0007669"/>
    <property type="project" value="InterPro"/>
</dbReference>
<dbReference type="AlphaFoldDB" id="A0A1G4AYL7"/>
<dbReference type="GO" id="GO:0000750">
    <property type="term" value="P:pheromone-dependent signal transduction involved in conjugation with cellular fusion"/>
    <property type="evidence" value="ECO:0007669"/>
    <property type="project" value="TreeGrafter"/>
</dbReference>
<dbReference type="PANTHER" id="PTHR28009:SF1">
    <property type="entry name" value="PHEROMONE ALPHA FACTOR RECEPTOR"/>
    <property type="match status" value="1"/>
</dbReference>
<dbReference type="RefSeq" id="XP_022471400.1">
    <property type="nucleotide sequence ID" value="XM_022622110.1"/>
</dbReference>
<gene>
    <name evidence="2" type="ORF">CORC01_10482</name>
</gene>
<dbReference type="EMBL" id="MJBS01000104">
    <property type="protein sequence ID" value="OHE94237.1"/>
    <property type="molecule type" value="Genomic_DNA"/>
</dbReference>
<evidence type="ECO:0000313" key="3">
    <source>
        <dbReference type="Proteomes" id="UP000176998"/>
    </source>
</evidence>
<dbReference type="STRING" id="1209926.A0A1G4AYL7"/>
<feature type="transmembrane region" description="Helical" evidence="1">
    <location>
        <begin position="271"/>
        <end position="288"/>
    </location>
</feature>
<sequence>MAEFNPFDQIFVLKTSLDTAEDTDLALSPMIIDALYKQDIATCANYSSQIGASFMLLLIIIAMTPSVRLIKASLWVHITALVVNTVRMTLMVVFFTTPNWTNFYTRFTSNYSRVTAADSHLSIATEAISLTLHTLVQVSLGMQAWALVKLLPRRWKWRFTGISCFVSASAIGLRLGLSIIKTDAILILSPARPIWVAKGSGVVGAISIAYYCALFNIRLLIHLVKNRGILPSRQRLNAMEVLIITNGILMIIPVIFAALNWGPWSSLELSSLTYTSVVVFLPLGTLIASRASASTSRGEPQPTCCTVHPAAPLKAAPTIEMPSNVYGSVQGAVTSYIASSRSRQRGQTDAIDLIDVELQQIDGNDLEKGFIRVDREVEFYEERI</sequence>
<dbReference type="GO" id="GO:0038038">
    <property type="term" value="C:G protein-coupled receptor homodimeric complex"/>
    <property type="evidence" value="ECO:0007669"/>
    <property type="project" value="TreeGrafter"/>
</dbReference>
<organism evidence="2 3">
    <name type="scientific">Colletotrichum orchidophilum</name>
    <dbReference type="NCBI Taxonomy" id="1209926"/>
    <lineage>
        <taxon>Eukaryota</taxon>
        <taxon>Fungi</taxon>
        <taxon>Dikarya</taxon>
        <taxon>Ascomycota</taxon>
        <taxon>Pezizomycotina</taxon>
        <taxon>Sordariomycetes</taxon>
        <taxon>Hypocreomycetidae</taxon>
        <taxon>Glomerellales</taxon>
        <taxon>Glomerellaceae</taxon>
        <taxon>Colletotrichum</taxon>
    </lineage>
</organism>
<dbReference type="GeneID" id="34563620"/>
<dbReference type="InterPro" id="IPR000366">
    <property type="entry name" value="GPCR_STE2"/>
</dbReference>
<feature type="transmembrane region" description="Helical" evidence="1">
    <location>
        <begin position="159"/>
        <end position="180"/>
    </location>
</feature>
<reference evidence="2 3" key="1">
    <citation type="submission" date="2016-09" db="EMBL/GenBank/DDBJ databases">
        <authorList>
            <person name="Capua I."/>
            <person name="De Benedictis P."/>
            <person name="Joannis T."/>
            <person name="Lombin L.H."/>
            <person name="Cattoli G."/>
        </authorList>
    </citation>
    <scope>NUCLEOTIDE SEQUENCE [LARGE SCALE GENOMIC DNA]</scope>
    <source>
        <strain evidence="2 3">IMI 309357</strain>
    </source>
</reference>
<dbReference type="PRINTS" id="PR00250">
    <property type="entry name" value="GPCRSTE2"/>
</dbReference>
<dbReference type="Gene3D" id="1.10.287.920">
    <property type="entry name" value="Pheromone alpha factor receptor"/>
    <property type="match status" value="1"/>
</dbReference>
<name>A0A1G4AYL7_9PEZI</name>
<feature type="transmembrane region" description="Helical" evidence="1">
    <location>
        <begin position="74"/>
        <end position="95"/>
    </location>
</feature>
<proteinExistence type="predicted"/>
<dbReference type="CDD" id="cd14939">
    <property type="entry name" value="7tmD_STE2"/>
    <property type="match status" value="1"/>
</dbReference>
<keyword evidence="1" id="KW-1133">Transmembrane helix</keyword>
<comment type="caution">
    <text evidence="2">The sequence shown here is derived from an EMBL/GenBank/DDBJ whole genome shotgun (WGS) entry which is preliminary data.</text>
</comment>
<protein>
    <submittedName>
        <fullName evidence="2">Pheromone receptor</fullName>
    </submittedName>
</protein>
<dbReference type="PANTHER" id="PTHR28009">
    <property type="entry name" value="PHEROMONE ALPHA FACTOR RECEPTOR"/>
    <property type="match status" value="1"/>
</dbReference>
<feature type="transmembrane region" description="Helical" evidence="1">
    <location>
        <begin position="46"/>
        <end position="67"/>
    </location>
</feature>
<dbReference type="InterPro" id="IPR027458">
    <property type="entry name" value="STE2_TM1-TM2_sf"/>
</dbReference>
<keyword evidence="1" id="KW-0812">Transmembrane</keyword>
<dbReference type="Pfam" id="PF02116">
    <property type="entry name" value="STE2"/>
    <property type="match status" value="1"/>
</dbReference>
<evidence type="ECO:0000256" key="1">
    <source>
        <dbReference type="SAM" id="Phobius"/>
    </source>
</evidence>
<dbReference type="Proteomes" id="UP000176998">
    <property type="component" value="Unassembled WGS sequence"/>
</dbReference>
<keyword evidence="1" id="KW-0472">Membrane</keyword>
<keyword evidence="2" id="KW-0675">Receptor</keyword>
<dbReference type="OrthoDB" id="5402633at2759"/>
<feature type="transmembrane region" description="Helical" evidence="1">
    <location>
        <begin position="241"/>
        <end position="259"/>
    </location>
</feature>
<keyword evidence="3" id="KW-1185">Reference proteome</keyword>